<dbReference type="Proteomes" id="UP000054018">
    <property type="component" value="Unassembled WGS sequence"/>
</dbReference>
<accession>A0A0D0A5N3</accession>
<dbReference type="EMBL" id="KN833696">
    <property type="protein sequence ID" value="KIK27368.1"/>
    <property type="molecule type" value="Genomic_DNA"/>
</dbReference>
<name>A0A0D0A5N3_9AGAM</name>
<sequence length="110" mass="12165">MGWEEGGQVCWQQLILGCKTRVATRSSPQAAMQVPTHPQPQRKRLTAVQLARDILCGESTVERVRTYSGQPVLIVCSIPPLHMPPPVHTHPGATSHFPLVSFTRSGEYHT</sequence>
<keyword evidence="2" id="KW-1185">Reference proteome</keyword>
<proteinExistence type="predicted"/>
<evidence type="ECO:0000313" key="1">
    <source>
        <dbReference type="EMBL" id="KIK27368.1"/>
    </source>
</evidence>
<dbReference type="AlphaFoldDB" id="A0A0D0A5N3"/>
<protein>
    <submittedName>
        <fullName evidence="1">Uncharacterized protein</fullName>
    </submittedName>
</protein>
<gene>
    <name evidence="1" type="ORF">PISMIDRAFT_183114</name>
</gene>
<reference evidence="2" key="2">
    <citation type="submission" date="2015-01" db="EMBL/GenBank/DDBJ databases">
        <title>Evolutionary Origins and Diversification of the Mycorrhizal Mutualists.</title>
        <authorList>
            <consortium name="DOE Joint Genome Institute"/>
            <consortium name="Mycorrhizal Genomics Consortium"/>
            <person name="Kohler A."/>
            <person name="Kuo A."/>
            <person name="Nagy L.G."/>
            <person name="Floudas D."/>
            <person name="Copeland A."/>
            <person name="Barry K.W."/>
            <person name="Cichocki N."/>
            <person name="Veneault-Fourrey C."/>
            <person name="LaButti K."/>
            <person name="Lindquist E.A."/>
            <person name="Lipzen A."/>
            <person name="Lundell T."/>
            <person name="Morin E."/>
            <person name="Murat C."/>
            <person name="Riley R."/>
            <person name="Ohm R."/>
            <person name="Sun H."/>
            <person name="Tunlid A."/>
            <person name="Henrissat B."/>
            <person name="Grigoriev I.V."/>
            <person name="Hibbett D.S."/>
            <person name="Martin F."/>
        </authorList>
    </citation>
    <scope>NUCLEOTIDE SEQUENCE [LARGE SCALE GENOMIC DNA]</scope>
    <source>
        <strain evidence="2">441</strain>
    </source>
</reference>
<evidence type="ECO:0000313" key="2">
    <source>
        <dbReference type="Proteomes" id="UP000054018"/>
    </source>
</evidence>
<dbReference type="HOGENOM" id="CLU_2172029_0_0_1"/>
<organism evidence="1 2">
    <name type="scientific">Pisolithus microcarpus 441</name>
    <dbReference type="NCBI Taxonomy" id="765257"/>
    <lineage>
        <taxon>Eukaryota</taxon>
        <taxon>Fungi</taxon>
        <taxon>Dikarya</taxon>
        <taxon>Basidiomycota</taxon>
        <taxon>Agaricomycotina</taxon>
        <taxon>Agaricomycetes</taxon>
        <taxon>Agaricomycetidae</taxon>
        <taxon>Boletales</taxon>
        <taxon>Sclerodermatineae</taxon>
        <taxon>Pisolithaceae</taxon>
        <taxon>Pisolithus</taxon>
    </lineage>
</organism>
<reference evidence="1 2" key="1">
    <citation type="submission" date="2014-04" db="EMBL/GenBank/DDBJ databases">
        <authorList>
            <consortium name="DOE Joint Genome Institute"/>
            <person name="Kuo A."/>
            <person name="Kohler A."/>
            <person name="Costa M.D."/>
            <person name="Nagy L.G."/>
            <person name="Floudas D."/>
            <person name="Copeland A."/>
            <person name="Barry K.W."/>
            <person name="Cichocki N."/>
            <person name="Veneault-Fourrey C."/>
            <person name="LaButti K."/>
            <person name="Lindquist E.A."/>
            <person name="Lipzen A."/>
            <person name="Lundell T."/>
            <person name="Morin E."/>
            <person name="Murat C."/>
            <person name="Sun H."/>
            <person name="Tunlid A."/>
            <person name="Henrissat B."/>
            <person name="Grigoriev I.V."/>
            <person name="Hibbett D.S."/>
            <person name="Martin F."/>
            <person name="Nordberg H.P."/>
            <person name="Cantor M.N."/>
            <person name="Hua S.X."/>
        </authorList>
    </citation>
    <scope>NUCLEOTIDE SEQUENCE [LARGE SCALE GENOMIC DNA]</scope>
    <source>
        <strain evidence="1 2">441</strain>
    </source>
</reference>